<protein>
    <submittedName>
        <fullName evidence="1">Uncharacterized protein</fullName>
    </submittedName>
</protein>
<accession>A0A328N3R2</accession>
<proteinExistence type="predicted"/>
<dbReference type="RefSeq" id="WP_112587007.1">
    <property type="nucleotide sequence ID" value="NZ_PYAA01000033.1"/>
</dbReference>
<dbReference type="AlphaFoldDB" id="A0A328N3R2"/>
<evidence type="ECO:0000313" key="2">
    <source>
        <dbReference type="Proteomes" id="UP000248966"/>
    </source>
</evidence>
<comment type="caution">
    <text evidence="1">The sequence shown here is derived from an EMBL/GenBank/DDBJ whole genome shotgun (WGS) entry which is preliminary data.</text>
</comment>
<name>A0A328N3R2_9ACTN</name>
<sequence length="344" mass="38307">MKRDPSPGPDERFVQQTERVRRELLDSAIPVVALTGPDRPTTECFAGTETFNGAITVVRIVHGDPTAGPWASVDTARWTDLPVNAGPLRAHLEHGMRLAGDRFSDAEWTENDTTVLVDERPVPGRTVRAGHRWWATRCERDGVEITVTARDWHPTTVHLGSVTDLTPLLDALGTRPAAVTPTTDPVALPPGLAREPHRALIDAALRTRRDHNAWMADGGAPPHLPPYWSTLWQAAVRRQGQLTDQDKPDVDRTVSDTVAHVTSLADDTTWFDDHPTLRDRAINEILLYGTGLGEGVSSHPAQRAWRERQHLMPRQGAPISEREAVDRRWRDAWARWADTVVGEF</sequence>
<organism evidence="1 2">
    <name type="scientific">Micromonospora noduli</name>
    <dbReference type="NCBI Taxonomy" id="709876"/>
    <lineage>
        <taxon>Bacteria</taxon>
        <taxon>Bacillati</taxon>
        <taxon>Actinomycetota</taxon>
        <taxon>Actinomycetes</taxon>
        <taxon>Micromonosporales</taxon>
        <taxon>Micromonosporaceae</taxon>
        <taxon>Micromonospora</taxon>
    </lineage>
</organism>
<gene>
    <name evidence="1" type="ORF">LAH08_04893</name>
</gene>
<dbReference type="Proteomes" id="UP000248966">
    <property type="component" value="Unassembled WGS sequence"/>
</dbReference>
<evidence type="ECO:0000313" key="1">
    <source>
        <dbReference type="EMBL" id="RAN96151.1"/>
    </source>
</evidence>
<dbReference type="EMBL" id="PYAA01000033">
    <property type="protein sequence ID" value="RAN96151.1"/>
    <property type="molecule type" value="Genomic_DNA"/>
</dbReference>
<reference evidence="1 2" key="1">
    <citation type="submission" date="2018-03" db="EMBL/GenBank/DDBJ databases">
        <title>Defining the species Micromonospora saelicesensis and Micromonospora noduli under the framework of genomics.</title>
        <authorList>
            <person name="Riesco R."/>
            <person name="Trujillo M.E."/>
        </authorList>
    </citation>
    <scope>NUCLEOTIDE SEQUENCE [LARGE SCALE GENOMIC DNA]</scope>
    <source>
        <strain evidence="1 2">LAH08</strain>
    </source>
</reference>